<dbReference type="Proteomes" id="UP000009881">
    <property type="component" value="Unassembled WGS sequence"/>
</dbReference>
<dbReference type="EMBL" id="ANHY01000003">
    <property type="protein sequence ID" value="EKV32517.1"/>
    <property type="molecule type" value="Genomic_DNA"/>
</dbReference>
<proteinExistence type="predicted"/>
<protein>
    <recommendedName>
        <fullName evidence="4">Rap1a immunity protein domain-containing protein</fullName>
    </recommendedName>
</protein>
<gene>
    <name evidence="2" type="ORF">C882_2596</name>
</gene>
<comment type="caution">
    <text evidence="2">The sequence shown here is derived from an EMBL/GenBank/DDBJ whole genome shotgun (WGS) entry which is preliminary data.</text>
</comment>
<dbReference type="RefSeq" id="WP_009539005.1">
    <property type="nucleotide sequence ID" value="NZ_ANHY01000003.1"/>
</dbReference>
<keyword evidence="1" id="KW-0732">Signal</keyword>
<evidence type="ECO:0008006" key="4">
    <source>
        <dbReference type="Google" id="ProtNLM"/>
    </source>
</evidence>
<organism evidence="2 3">
    <name type="scientific">Caenispirillum salinarum AK4</name>
    <dbReference type="NCBI Taxonomy" id="1238182"/>
    <lineage>
        <taxon>Bacteria</taxon>
        <taxon>Pseudomonadati</taxon>
        <taxon>Pseudomonadota</taxon>
        <taxon>Alphaproteobacteria</taxon>
        <taxon>Rhodospirillales</taxon>
        <taxon>Novispirillaceae</taxon>
        <taxon>Caenispirillum</taxon>
    </lineage>
</organism>
<dbReference type="AlphaFoldDB" id="K9H4L6"/>
<feature type="chain" id="PRO_5003931338" description="Rap1a immunity protein domain-containing protein" evidence="1">
    <location>
        <begin position="24"/>
        <end position="141"/>
    </location>
</feature>
<reference evidence="2 3" key="1">
    <citation type="journal article" date="2013" name="Genome Announc.">
        <title>Draft Genome Sequence of an Alphaproteobacterium, Caenispirillum salinarum AK4(T), Isolated from a Solar Saltern.</title>
        <authorList>
            <person name="Khatri I."/>
            <person name="Singh A."/>
            <person name="Korpole S."/>
            <person name="Pinnaka A.K."/>
            <person name="Subramanian S."/>
        </authorList>
    </citation>
    <scope>NUCLEOTIDE SEQUENCE [LARGE SCALE GENOMIC DNA]</scope>
    <source>
        <strain evidence="2 3">AK4</strain>
    </source>
</reference>
<sequence length="141" mass="15371">MSLRRCLAALALLLLLAALPAAAQYDVADTTSAGATFGDIFVMNEDDPGICTALAAGLAEHAIQSFIPDREPALASRVFAEAPIRFDDLGCGESFYRDLLDCIVLHYARLRRDLLDDGMAVEEARRLHRERALACAAEEFE</sequence>
<name>K9H4L6_9PROT</name>
<evidence type="ECO:0000313" key="2">
    <source>
        <dbReference type="EMBL" id="EKV32517.1"/>
    </source>
</evidence>
<dbReference type="STRING" id="1238182.C882_2596"/>
<accession>K9H4L6</accession>
<evidence type="ECO:0000256" key="1">
    <source>
        <dbReference type="SAM" id="SignalP"/>
    </source>
</evidence>
<feature type="signal peptide" evidence="1">
    <location>
        <begin position="1"/>
        <end position="23"/>
    </location>
</feature>
<evidence type="ECO:0000313" key="3">
    <source>
        <dbReference type="Proteomes" id="UP000009881"/>
    </source>
</evidence>
<keyword evidence="3" id="KW-1185">Reference proteome</keyword>